<feature type="region of interest" description="Disordered" evidence="1">
    <location>
        <begin position="225"/>
        <end position="258"/>
    </location>
</feature>
<gene>
    <name evidence="2" type="ORF">BJ554DRAFT_2375</name>
</gene>
<evidence type="ECO:0000256" key="1">
    <source>
        <dbReference type="SAM" id="MobiDB-lite"/>
    </source>
</evidence>
<keyword evidence="3" id="KW-1185">Reference proteome</keyword>
<evidence type="ECO:0000313" key="2">
    <source>
        <dbReference type="EMBL" id="KAG5457571.1"/>
    </source>
</evidence>
<dbReference type="AlphaFoldDB" id="A0A8H7ZQC6"/>
<feature type="non-terminal residue" evidence="2">
    <location>
        <position position="1"/>
    </location>
</feature>
<organism evidence="2 3">
    <name type="scientific">Olpidium bornovanus</name>
    <dbReference type="NCBI Taxonomy" id="278681"/>
    <lineage>
        <taxon>Eukaryota</taxon>
        <taxon>Fungi</taxon>
        <taxon>Fungi incertae sedis</taxon>
        <taxon>Olpidiomycota</taxon>
        <taxon>Olpidiomycotina</taxon>
        <taxon>Olpidiomycetes</taxon>
        <taxon>Olpidiales</taxon>
        <taxon>Olpidiaceae</taxon>
        <taxon>Olpidium</taxon>
    </lineage>
</organism>
<dbReference type="OrthoDB" id="2157024at2759"/>
<dbReference type="Gene3D" id="3.80.10.10">
    <property type="entry name" value="Ribonuclease Inhibitor"/>
    <property type="match status" value="1"/>
</dbReference>
<evidence type="ECO:0000313" key="3">
    <source>
        <dbReference type="Proteomes" id="UP000673691"/>
    </source>
</evidence>
<sequence>LHTKKQYLVVRSQDQIYQTAERLVARLDRKGKGYLTQKDFVQGLISEEWVEEKLCFRLFPDELRCRMVLNEVAGNKTGCRKWYVEKPTVPGWCQILANGTGTELLMPNDTGNEVETRLTSTLPTRPCRHGQRGLPRKELEIQFGLRAVGFQNSSGCPSWQTGPAGYQQERVRRPRVAALCTGLLNPRPAETRDMAESEIDYAGQQEFDDQLVVLDEEELQNEPAFLASDTDDGAQDGSESEDVEQAGNQEESEAAKDTRKRLAELYATNKFVAHIRRRPRPLTGFLLSPRPVRRRHKCFHNNITQDRFVRSAVTSLEMCHYTFPKILGIKYFKNLRSLTIIAQQLALITGLDQCEALEDLWICETLVTKIAGLRSKPSPHEISGREVQAPSAVKRSDEIVALKLFTVPWMTLVQELNVAGNQLFSFVDVLNLTSLPALTSLSLADPNFANNPICALCNYQTHLIYHLPRLTFLDTLEVPMECRKIIAGTVTKKRMYVMSRKTVSRGNSLCPFSMYAKPVSCGTASETRYCPTEMSDPGFTRCESNTSSATQAT</sequence>
<protein>
    <submittedName>
        <fullName evidence="2">Uncharacterized protein</fullName>
    </submittedName>
</protein>
<dbReference type="SUPFAM" id="SSF52058">
    <property type="entry name" value="L domain-like"/>
    <property type="match status" value="1"/>
</dbReference>
<dbReference type="PANTHER" id="PTHR46759">
    <property type="entry name" value="LEUCINE-RICH REPEAT-CONTAINING PROTEIN 72"/>
    <property type="match status" value="1"/>
</dbReference>
<reference evidence="2 3" key="1">
    <citation type="journal article" name="Sci. Rep.">
        <title>Genome-scale phylogenetic analyses confirm Olpidium as the closest living zoosporic fungus to the non-flagellated, terrestrial fungi.</title>
        <authorList>
            <person name="Chang Y."/>
            <person name="Rochon D."/>
            <person name="Sekimoto S."/>
            <person name="Wang Y."/>
            <person name="Chovatia M."/>
            <person name="Sandor L."/>
            <person name="Salamov A."/>
            <person name="Grigoriev I.V."/>
            <person name="Stajich J.E."/>
            <person name="Spatafora J.W."/>
        </authorList>
    </citation>
    <scope>NUCLEOTIDE SEQUENCE [LARGE SCALE GENOMIC DNA]</scope>
    <source>
        <strain evidence="2">S191</strain>
    </source>
</reference>
<name>A0A8H7ZQC6_9FUNG</name>
<accession>A0A8H7ZQC6</accession>
<dbReference type="InterPro" id="IPR042655">
    <property type="entry name" value="LRC72"/>
</dbReference>
<feature type="compositionally biased region" description="Acidic residues" evidence="1">
    <location>
        <begin position="229"/>
        <end position="244"/>
    </location>
</feature>
<dbReference type="EMBL" id="JAEFCI010009837">
    <property type="protein sequence ID" value="KAG5457571.1"/>
    <property type="molecule type" value="Genomic_DNA"/>
</dbReference>
<dbReference type="Proteomes" id="UP000673691">
    <property type="component" value="Unassembled WGS sequence"/>
</dbReference>
<dbReference type="PANTHER" id="PTHR46759:SF1">
    <property type="entry name" value="LEUCINE-RICH REPEAT-CONTAINING PROTEIN 72"/>
    <property type="match status" value="1"/>
</dbReference>
<dbReference type="InterPro" id="IPR032675">
    <property type="entry name" value="LRR_dom_sf"/>
</dbReference>
<comment type="caution">
    <text evidence="2">The sequence shown here is derived from an EMBL/GenBank/DDBJ whole genome shotgun (WGS) entry which is preliminary data.</text>
</comment>
<proteinExistence type="predicted"/>